<gene>
    <name evidence="7" type="ORF">HPHI1048_LOCUS6551</name>
</gene>
<feature type="transmembrane region" description="Helical" evidence="6">
    <location>
        <begin position="343"/>
        <end position="367"/>
    </location>
</feature>
<dbReference type="NCBIfam" id="TIGR01494">
    <property type="entry name" value="ATPase_P-type"/>
    <property type="match status" value="1"/>
</dbReference>
<dbReference type="Pfam" id="PF00702">
    <property type="entry name" value="Hydrolase"/>
    <property type="match status" value="1"/>
</dbReference>
<keyword evidence="3" id="KW-1278">Translocase</keyword>
<dbReference type="AlphaFoldDB" id="A0A7S0HBB4"/>
<evidence type="ECO:0000256" key="1">
    <source>
        <dbReference type="ARBA" id="ARBA00004370"/>
    </source>
</evidence>
<keyword evidence="5 6" id="KW-0472">Membrane</keyword>
<dbReference type="SFLD" id="SFLDG00002">
    <property type="entry name" value="C1.7:_P-type_atpase_like"/>
    <property type="match status" value="1"/>
</dbReference>
<evidence type="ECO:0000256" key="4">
    <source>
        <dbReference type="ARBA" id="ARBA00022989"/>
    </source>
</evidence>
<dbReference type="EMBL" id="HBEO01009366">
    <property type="protein sequence ID" value="CAD8476864.1"/>
    <property type="molecule type" value="Transcribed_RNA"/>
</dbReference>
<dbReference type="PANTHER" id="PTHR43520">
    <property type="entry name" value="ATP7, ISOFORM B"/>
    <property type="match status" value="1"/>
</dbReference>
<organism evidence="7">
    <name type="scientific">Hanusia phi</name>
    <dbReference type="NCBI Taxonomy" id="3032"/>
    <lineage>
        <taxon>Eukaryota</taxon>
        <taxon>Cryptophyceae</taxon>
        <taxon>Pyrenomonadales</taxon>
        <taxon>Geminigeraceae</taxon>
        <taxon>Hanusia</taxon>
    </lineage>
</organism>
<dbReference type="InterPro" id="IPR023214">
    <property type="entry name" value="HAD_sf"/>
</dbReference>
<dbReference type="InterPro" id="IPR023299">
    <property type="entry name" value="ATPase_P-typ_cyto_dom_N"/>
</dbReference>
<dbReference type="GO" id="GO:0016887">
    <property type="term" value="F:ATP hydrolysis activity"/>
    <property type="evidence" value="ECO:0007669"/>
    <property type="project" value="InterPro"/>
</dbReference>
<evidence type="ECO:0000256" key="6">
    <source>
        <dbReference type="SAM" id="Phobius"/>
    </source>
</evidence>
<dbReference type="PRINTS" id="PR00119">
    <property type="entry name" value="CATATPASE"/>
</dbReference>
<evidence type="ECO:0008006" key="8">
    <source>
        <dbReference type="Google" id="ProtNLM"/>
    </source>
</evidence>
<dbReference type="GO" id="GO:0055070">
    <property type="term" value="P:copper ion homeostasis"/>
    <property type="evidence" value="ECO:0007669"/>
    <property type="project" value="TreeGrafter"/>
</dbReference>
<dbReference type="Gene3D" id="3.40.1110.10">
    <property type="entry name" value="Calcium-transporting ATPase, cytoplasmic domain N"/>
    <property type="match status" value="1"/>
</dbReference>
<dbReference type="SFLD" id="SFLDF00027">
    <property type="entry name" value="p-type_atpase"/>
    <property type="match status" value="1"/>
</dbReference>
<dbReference type="SUPFAM" id="SSF56784">
    <property type="entry name" value="HAD-like"/>
    <property type="match status" value="1"/>
</dbReference>
<dbReference type="GO" id="GO:0043682">
    <property type="term" value="F:P-type divalent copper transporter activity"/>
    <property type="evidence" value="ECO:0007669"/>
    <property type="project" value="TreeGrafter"/>
</dbReference>
<sequence length="371" mass="39496">MLFRSAQAVEAACSVSLLCIDKTGTITEGKPQVTGMVLLQEGEDVCSMNEEGWEQKISMSCRELWRSVAACEVNVSHPLSAALQVFAARLASGDGSEEKCSPCVTKRKSLVGKGVVCWTSDGRAMAIGGSSLLELLGCPVSLPLAWRTAEQSVVYVLTAEKARQGEEEEEEELASYCWQARMAVALSDRVRDEAEAVIRRLRQLGIDVVLLSGDDPGVVQQVAAQVGIQQQFGGLSPLNKSQHVSLLRAQGARVAMVGDGINDIPAFAQADLSVSVAGGSKEALQSSDLVLAAGNLRLLLASFRLARATMRRIMLNLVWACMYNLVALPVAAGLFAVSSSIIVPPWMCAGMMSASSVLVVSCSLSLMSFRP</sequence>
<proteinExistence type="predicted"/>
<dbReference type="PROSITE" id="PS00154">
    <property type="entry name" value="ATPASE_E1_E2"/>
    <property type="match status" value="1"/>
</dbReference>
<accession>A0A7S0HBB4</accession>
<dbReference type="GO" id="GO:0016020">
    <property type="term" value="C:membrane"/>
    <property type="evidence" value="ECO:0007669"/>
    <property type="project" value="UniProtKB-SubCell"/>
</dbReference>
<dbReference type="InterPro" id="IPR001757">
    <property type="entry name" value="P_typ_ATPase"/>
</dbReference>
<evidence type="ECO:0000256" key="3">
    <source>
        <dbReference type="ARBA" id="ARBA00022967"/>
    </source>
</evidence>
<dbReference type="Gene3D" id="1.20.1110.10">
    <property type="entry name" value="Calcium-transporting ATPase, transmembrane domain"/>
    <property type="match status" value="1"/>
</dbReference>
<dbReference type="InterPro" id="IPR036412">
    <property type="entry name" value="HAD-like_sf"/>
</dbReference>
<dbReference type="PANTHER" id="PTHR43520:SF8">
    <property type="entry name" value="P-TYPE CU(+) TRANSPORTER"/>
    <property type="match status" value="1"/>
</dbReference>
<evidence type="ECO:0000256" key="5">
    <source>
        <dbReference type="ARBA" id="ARBA00023136"/>
    </source>
</evidence>
<dbReference type="InterPro" id="IPR018303">
    <property type="entry name" value="ATPase_P-typ_P_site"/>
</dbReference>
<dbReference type="GO" id="GO:0005524">
    <property type="term" value="F:ATP binding"/>
    <property type="evidence" value="ECO:0007669"/>
    <property type="project" value="InterPro"/>
</dbReference>
<dbReference type="SFLD" id="SFLDS00003">
    <property type="entry name" value="Haloacid_Dehalogenase"/>
    <property type="match status" value="1"/>
</dbReference>
<dbReference type="GO" id="GO:0005507">
    <property type="term" value="F:copper ion binding"/>
    <property type="evidence" value="ECO:0007669"/>
    <property type="project" value="TreeGrafter"/>
</dbReference>
<keyword evidence="4 6" id="KW-1133">Transmembrane helix</keyword>
<reference evidence="7" key="1">
    <citation type="submission" date="2021-01" db="EMBL/GenBank/DDBJ databases">
        <authorList>
            <person name="Corre E."/>
            <person name="Pelletier E."/>
            <person name="Niang G."/>
            <person name="Scheremetjew M."/>
            <person name="Finn R."/>
            <person name="Kale V."/>
            <person name="Holt S."/>
            <person name="Cochrane G."/>
            <person name="Meng A."/>
            <person name="Brown T."/>
            <person name="Cohen L."/>
        </authorList>
    </citation>
    <scope>NUCLEOTIDE SEQUENCE</scope>
    <source>
        <strain evidence="7">CCMP325</strain>
    </source>
</reference>
<dbReference type="PRINTS" id="PR00120">
    <property type="entry name" value="HATPASE"/>
</dbReference>
<name>A0A7S0HBB4_9CRYP</name>
<keyword evidence="2 6" id="KW-0812">Transmembrane</keyword>
<dbReference type="Gene3D" id="3.40.50.1000">
    <property type="entry name" value="HAD superfamily/HAD-like"/>
    <property type="match status" value="2"/>
</dbReference>
<evidence type="ECO:0000256" key="2">
    <source>
        <dbReference type="ARBA" id="ARBA00022692"/>
    </source>
</evidence>
<comment type="subcellular location">
    <subcellularLocation>
        <location evidence="1">Membrane</location>
    </subcellularLocation>
</comment>
<evidence type="ECO:0000313" key="7">
    <source>
        <dbReference type="EMBL" id="CAD8476864.1"/>
    </source>
</evidence>
<dbReference type="InterPro" id="IPR044492">
    <property type="entry name" value="P_typ_ATPase_HD_dom"/>
</dbReference>
<protein>
    <recommendedName>
        <fullName evidence="8">HMA domain-containing protein</fullName>
    </recommendedName>
</protein>
<feature type="transmembrane region" description="Helical" evidence="6">
    <location>
        <begin position="313"/>
        <end position="337"/>
    </location>
</feature>